<dbReference type="InterPro" id="IPR012147">
    <property type="entry name" value="P_Ac_Bu_trans"/>
</dbReference>
<dbReference type="Pfam" id="PF01515">
    <property type="entry name" value="PTA_PTB"/>
    <property type="match status" value="1"/>
</dbReference>
<evidence type="ECO:0000256" key="2">
    <source>
        <dbReference type="ARBA" id="ARBA00022679"/>
    </source>
</evidence>
<proteinExistence type="inferred from homology"/>
<protein>
    <submittedName>
        <fullName evidence="5">Phosphate butyryltransferase</fullName>
    </submittedName>
</protein>
<name>A0A4V3CS41_9FIRM</name>
<keyword evidence="3" id="KW-0012">Acyltransferase</keyword>
<evidence type="ECO:0000313" key="6">
    <source>
        <dbReference type="Proteomes" id="UP000295500"/>
    </source>
</evidence>
<dbReference type="Gene3D" id="3.40.718.10">
    <property type="entry name" value="Isopropylmalate Dehydrogenase"/>
    <property type="match status" value="1"/>
</dbReference>
<dbReference type="Proteomes" id="UP000295500">
    <property type="component" value="Unassembled WGS sequence"/>
</dbReference>
<dbReference type="AlphaFoldDB" id="A0A4V3CS41"/>
<reference evidence="5 6" key="1">
    <citation type="submission" date="2019-03" db="EMBL/GenBank/DDBJ databases">
        <title>Genomic Encyclopedia of Type Strains, Phase IV (KMG-IV): sequencing the most valuable type-strain genomes for metagenomic binning, comparative biology and taxonomic classification.</title>
        <authorList>
            <person name="Goeker M."/>
        </authorList>
    </citation>
    <scope>NUCLEOTIDE SEQUENCE [LARGE SCALE GENOMIC DNA]</scope>
    <source>
        <strain evidence="5 6">DSM 28287</strain>
    </source>
</reference>
<accession>A0A4V3CS41</accession>
<comment type="caution">
    <text evidence="5">The sequence shown here is derived from an EMBL/GenBank/DDBJ whole genome shotgun (WGS) entry which is preliminary data.</text>
</comment>
<dbReference type="InterPro" id="IPR050500">
    <property type="entry name" value="Phos_Acetyltrans/Butyryltrans"/>
</dbReference>
<feature type="domain" description="Phosphate acetyl/butaryl transferase" evidence="4">
    <location>
        <begin position="86"/>
        <end position="297"/>
    </location>
</feature>
<dbReference type="RefSeq" id="WP_133527696.1">
    <property type="nucleotide sequence ID" value="NZ_SNXO01000004.1"/>
</dbReference>
<keyword evidence="2 5" id="KW-0808">Transferase</keyword>
<evidence type="ECO:0000259" key="4">
    <source>
        <dbReference type="Pfam" id="PF01515"/>
    </source>
</evidence>
<dbReference type="EMBL" id="SNXO01000004">
    <property type="protein sequence ID" value="TDP59092.1"/>
    <property type="molecule type" value="Genomic_DNA"/>
</dbReference>
<comment type="similarity">
    <text evidence="1">Belongs to the phosphate acetyltransferase and butyryltransferase family.</text>
</comment>
<evidence type="ECO:0000313" key="5">
    <source>
        <dbReference type="EMBL" id="TDP59092.1"/>
    </source>
</evidence>
<sequence length="302" mass="32266">MAYRNFDEIVEACKSNPEKKTVAVAGAADDHVLKALVEAEAAGIVSKPYLIGRQAYVENALKEMGADPAKSTIINVDSKEACGEEAVRLVKEGKADFIMKGIIDTKYVLKPLVKKENGLHTGRAMCVFAYNEVPQMDKLMVVADGGMIPYPTLEQKKDIILNCVESLHKLGVERPSVAVLAAVEKVNPKMVETTDAAALVEMNKSGEIPGCDVVGPISFDIMMSKEIAERKGYDCPYSGSFDCAIVPTMAAGNLMHKAMIICGGTKMAGVVVGAKVPVVLTSRGASTEEKFVSMAMASLISE</sequence>
<dbReference type="SUPFAM" id="SSF53659">
    <property type="entry name" value="Isocitrate/Isopropylmalate dehydrogenase-like"/>
    <property type="match status" value="1"/>
</dbReference>
<gene>
    <name evidence="5" type="ORF">EV211_10424</name>
</gene>
<dbReference type="GO" id="GO:0016746">
    <property type="term" value="F:acyltransferase activity"/>
    <property type="evidence" value="ECO:0007669"/>
    <property type="project" value="UniProtKB-KW"/>
</dbReference>
<organism evidence="5 6">
    <name type="scientific">Aminicella lysinilytica</name>
    <dbReference type="NCBI Taxonomy" id="433323"/>
    <lineage>
        <taxon>Bacteria</taxon>
        <taxon>Bacillati</taxon>
        <taxon>Bacillota</taxon>
        <taxon>Clostridia</taxon>
        <taxon>Peptostreptococcales</taxon>
        <taxon>Anaerovoracaceae</taxon>
        <taxon>Aminicella</taxon>
    </lineage>
</organism>
<dbReference type="InterPro" id="IPR002505">
    <property type="entry name" value="PTA_PTB"/>
</dbReference>
<evidence type="ECO:0000256" key="3">
    <source>
        <dbReference type="ARBA" id="ARBA00023315"/>
    </source>
</evidence>
<evidence type="ECO:0000256" key="1">
    <source>
        <dbReference type="ARBA" id="ARBA00005656"/>
    </source>
</evidence>
<dbReference type="PANTHER" id="PTHR43356:SF2">
    <property type="entry name" value="PHOSPHATE ACETYLTRANSFERASE"/>
    <property type="match status" value="1"/>
</dbReference>
<dbReference type="PANTHER" id="PTHR43356">
    <property type="entry name" value="PHOSPHATE ACETYLTRANSFERASE"/>
    <property type="match status" value="1"/>
</dbReference>
<keyword evidence="6" id="KW-1185">Reference proteome</keyword>
<dbReference type="OrthoDB" id="9774179at2"/>
<dbReference type="PIRSF" id="PIRSF000428">
    <property type="entry name" value="P_Ac_trans"/>
    <property type="match status" value="1"/>
</dbReference>